<keyword evidence="2" id="KW-1185">Reference proteome</keyword>
<evidence type="ECO:0000313" key="2">
    <source>
        <dbReference type="Proteomes" id="UP001322138"/>
    </source>
</evidence>
<evidence type="ECO:0000313" key="1">
    <source>
        <dbReference type="EMBL" id="KAK4646186.1"/>
    </source>
</evidence>
<dbReference type="EMBL" id="JAFFGZ010000004">
    <property type="protein sequence ID" value="KAK4646186.1"/>
    <property type="molecule type" value="Genomic_DNA"/>
</dbReference>
<protein>
    <submittedName>
        <fullName evidence="1">Uncharacterized protein</fullName>
    </submittedName>
</protein>
<dbReference type="GeneID" id="87896044"/>
<gene>
    <name evidence="1" type="ORF">QC761_208240</name>
</gene>
<comment type="caution">
    <text evidence="1">The sequence shown here is derived from an EMBL/GenBank/DDBJ whole genome shotgun (WGS) entry which is preliminary data.</text>
</comment>
<accession>A0ABR0FQF2</accession>
<organism evidence="1 2">
    <name type="scientific">Podospora bellae-mahoneyi</name>
    <dbReference type="NCBI Taxonomy" id="2093777"/>
    <lineage>
        <taxon>Eukaryota</taxon>
        <taxon>Fungi</taxon>
        <taxon>Dikarya</taxon>
        <taxon>Ascomycota</taxon>
        <taxon>Pezizomycotina</taxon>
        <taxon>Sordariomycetes</taxon>
        <taxon>Sordariomycetidae</taxon>
        <taxon>Sordariales</taxon>
        <taxon>Podosporaceae</taxon>
        <taxon>Podospora</taxon>
    </lineage>
</organism>
<proteinExistence type="predicted"/>
<dbReference type="RefSeq" id="XP_062735162.1">
    <property type="nucleotide sequence ID" value="XM_062876562.1"/>
</dbReference>
<name>A0ABR0FQF2_9PEZI</name>
<dbReference type="Proteomes" id="UP001322138">
    <property type="component" value="Unassembled WGS sequence"/>
</dbReference>
<sequence>MSSPPQPCTGFQCPGGCTNQDCPSTWYPYTTQEYTAMFLSYYKFLTTLHYSPSDLKIPSPQGWPNLTREAGMPRYYKTDFAVEVMRHLPYLGGNHHYEYKSIMIDYSTLNPRTSMWFQPNGLGNYPKDDWWEHAWPYDLPVGQKPPRGDSLIPLTVGWESGGIVLILDVQRGKIIEEELRCDNKMYDAQEYFDMMRCKFRNLERVPCDGRILGEFCEMKERQEPVTEEEFLGQDPNEGWGTDLDKAYIKQLYREHGWPDNFRREECFWVVNDLMEMVMETRDDEWETWDENDFVRARR</sequence>
<reference evidence="1 2" key="1">
    <citation type="journal article" date="2023" name="bioRxiv">
        <title>High-quality genome assemblies of four members of thePodospora anserinaspecies complex.</title>
        <authorList>
            <person name="Ament-Velasquez S.L."/>
            <person name="Vogan A.A."/>
            <person name="Wallerman O."/>
            <person name="Hartmann F."/>
            <person name="Gautier V."/>
            <person name="Silar P."/>
            <person name="Giraud T."/>
            <person name="Johannesson H."/>
        </authorList>
    </citation>
    <scope>NUCLEOTIDE SEQUENCE [LARGE SCALE GENOMIC DNA]</scope>
    <source>
        <strain evidence="1 2">CBS 112042</strain>
    </source>
</reference>